<gene>
    <name evidence="1" type="ORF">PIB30_051406</name>
</gene>
<keyword evidence="2" id="KW-1185">Reference proteome</keyword>
<evidence type="ECO:0000313" key="1">
    <source>
        <dbReference type="EMBL" id="MED6184846.1"/>
    </source>
</evidence>
<name>A0ABU6WFZ9_9FABA</name>
<proteinExistence type="predicted"/>
<organism evidence="1 2">
    <name type="scientific">Stylosanthes scabra</name>
    <dbReference type="NCBI Taxonomy" id="79078"/>
    <lineage>
        <taxon>Eukaryota</taxon>
        <taxon>Viridiplantae</taxon>
        <taxon>Streptophyta</taxon>
        <taxon>Embryophyta</taxon>
        <taxon>Tracheophyta</taxon>
        <taxon>Spermatophyta</taxon>
        <taxon>Magnoliopsida</taxon>
        <taxon>eudicotyledons</taxon>
        <taxon>Gunneridae</taxon>
        <taxon>Pentapetalae</taxon>
        <taxon>rosids</taxon>
        <taxon>fabids</taxon>
        <taxon>Fabales</taxon>
        <taxon>Fabaceae</taxon>
        <taxon>Papilionoideae</taxon>
        <taxon>50 kb inversion clade</taxon>
        <taxon>dalbergioids sensu lato</taxon>
        <taxon>Dalbergieae</taxon>
        <taxon>Pterocarpus clade</taxon>
        <taxon>Stylosanthes</taxon>
    </lineage>
</organism>
<comment type="caution">
    <text evidence="1">The sequence shown here is derived from an EMBL/GenBank/DDBJ whole genome shotgun (WGS) entry which is preliminary data.</text>
</comment>
<dbReference type="Proteomes" id="UP001341840">
    <property type="component" value="Unassembled WGS sequence"/>
</dbReference>
<evidence type="ECO:0000313" key="2">
    <source>
        <dbReference type="Proteomes" id="UP001341840"/>
    </source>
</evidence>
<sequence>MPPKMGELKQLKPLNLFIVDSKARHGLAELNNLKLGGRLHIKGEEMKERHRGRLAIHFSHPLHRVDSIAAGTKT</sequence>
<accession>A0ABU6WFZ9</accession>
<reference evidence="1 2" key="1">
    <citation type="journal article" date="2023" name="Plants (Basel)">
        <title>Bridging the Gap: Combining Genomics and Transcriptomics Approaches to Understand Stylosanthes scabra, an Orphan Legume from the Brazilian Caatinga.</title>
        <authorList>
            <person name="Ferreira-Neto J.R.C."/>
            <person name="da Silva M.D."/>
            <person name="Binneck E."/>
            <person name="de Melo N.F."/>
            <person name="da Silva R.H."/>
            <person name="de Melo A.L.T.M."/>
            <person name="Pandolfi V."/>
            <person name="Bustamante F.O."/>
            <person name="Brasileiro-Vidal A.C."/>
            <person name="Benko-Iseppon A.M."/>
        </authorList>
    </citation>
    <scope>NUCLEOTIDE SEQUENCE [LARGE SCALE GENOMIC DNA]</scope>
    <source>
        <tissue evidence="1">Leaves</tissue>
    </source>
</reference>
<dbReference type="EMBL" id="JASCZI010181606">
    <property type="protein sequence ID" value="MED6184846.1"/>
    <property type="molecule type" value="Genomic_DNA"/>
</dbReference>
<protein>
    <submittedName>
        <fullName evidence="1">Uncharacterized protein</fullName>
    </submittedName>
</protein>